<organism evidence="1 2">
    <name type="scientific">Effrenium voratum</name>
    <dbReference type="NCBI Taxonomy" id="2562239"/>
    <lineage>
        <taxon>Eukaryota</taxon>
        <taxon>Sar</taxon>
        <taxon>Alveolata</taxon>
        <taxon>Dinophyceae</taxon>
        <taxon>Suessiales</taxon>
        <taxon>Symbiodiniaceae</taxon>
        <taxon>Effrenium</taxon>
    </lineage>
</organism>
<evidence type="ECO:0000313" key="2">
    <source>
        <dbReference type="Proteomes" id="UP001178507"/>
    </source>
</evidence>
<reference evidence="1" key="1">
    <citation type="submission" date="2023-08" db="EMBL/GenBank/DDBJ databases">
        <authorList>
            <person name="Chen Y."/>
            <person name="Shah S."/>
            <person name="Dougan E. K."/>
            <person name="Thang M."/>
            <person name="Chan C."/>
        </authorList>
    </citation>
    <scope>NUCLEOTIDE SEQUENCE</scope>
</reference>
<accession>A0AA36IMD9</accession>
<dbReference type="AlphaFoldDB" id="A0AA36IMD9"/>
<keyword evidence="2" id="KW-1185">Reference proteome</keyword>
<protein>
    <submittedName>
        <fullName evidence="1">Uncharacterized protein</fullName>
    </submittedName>
</protein>
<dbReference type="Proteomes" id="UP001178507">
    <property type="component" value="Unassembled WGS sequence"/>
</dbReference>
<name>A0AA36IMD9_9DINO</name>
<sequence>MEAAVGQVLGLTFLAAPAPQHGRHLTSRLSTGPEPSAGAGSFGSFGAAHAAVVCGGGLLLSAKSRPRRFGSGGSLGSLRWRSRLPVQRAEAEAKATGTKEMPKALVVNLDRSPARWESAKEEFSREGLTVERFSGTDGRALSHADLRKVATCRGAQAQPQAGAPTMEEPIPSSMFVVETTIGK</sequence>
<dbReference type="EMBL" id="CAUJNA010002001">
    <property type="protein sequence ID" value="CAJ1390073.1"/>
    <property type="molecule type" value="Genomic_DNA"/>
</dbReference>
<comment type="caution">
    <text evidence="1">The sequence shown here is derived from an EMBL/GenBank/DDBJ whole genome shotgun (WGS) entry which is preliminary data.</text>
</comment>
<gene>
    <name evidence="1" type="ORF">EVOR1521_LOCUS15575</name>
</gene>
<proteinExistence type="predicted"/>
<evidence type="ECO:0000313" key="1">
    <source>
        <dbReference type="EMBL" id="CAJ1390073.1"/>
    </source>
</evidence>